<evidence type="ECO:0000256" key="1">
    <source>
        <dbReference type="SAM" id="MobiDB-lite"/>
    </source>
</evidence>
<gene>
    <name evidence="3" type="ORF">B0T24DRAFT_582127</name>
</gene>
<organism evidence="3 4">
    <name type="scientific">Lasiosphaeria ovina</name>
    <dbReference type="NCBI Taxonomy" id="92902"/>
    <lineage>
        <taxon>Eukaryota</taxon>
        <taxon>Fungi</taxon>
        <taxon>Dikarya</taxon>
        <taxon>Ascomycota</taxon>
        <taxon>Pezizomycotina</taxon>
        <taxon>Sordariomycetes</taxon>
        <taxon>Sordariomycetidae</taxon>
        <taxon>Sordariales</taxon>
        <taxon>Lasiosphaeriaceae</taxon>
        <taxon>Lasiosphaeria</taxon>
    </lineage>
</organism>
<comment type="caution">
    <text evidence="3">The sequence shown here is derived from an EMBL/GenBank/DDBJ whole genome shotgun (WGS) entry which is preliminary data.</text>
</comment>
<feature type="transmembrane region" description="Helical" evidence="2">
    <location>
        <begin position="152"/>
        <end position="171"/>
    </location>
</feature>
<feature type="transmembrane region" description="Helical" evidence="2">
    <location>
        <begin position="113"/>
        <end position="132"/>
    </location>
</feature>
<keyword evidence="2" id="KW-1133">Transmembrane helix</keyword>
<evidence type="ECO:0000313" key="4">
    <source>
        <dbReference type="Proteomes" id="UP001287356"/>
    </source>
</evidence>
<keyword evidence="4" id="KW-1185">Reference proteome</keyword>
<reference evidence="3" key="1">
    <citation type="journal article" date="2023" name="Mol. Phylogenet. Evol.">
        <title>Genome-scale phylogeny and comparative genomics of the fungal order Sordariales.</title>
        <authorList>
            <person name="Hensen N."/>
            <person name="Bonometti L."/>
            <person name="Westerberg I."/>
            <person name="Brannstrom I.O."/>
            <person name="Guillou S."/>
            <person name="Cros-Aarteil S."/>
            <person name="Calhoun S."/>
            <person name="Haridas S."/>
            <person name="Kuo A."/>
            <person name="Mondo S."/>
            <person name="Pangilinan J."/>
            <person name="Riley R."/>
            <person name="LaButti K."/>
            <person name="Andreopoulos B."/>
            <person name="Lipzen A."/>
            <person name="Chen C."/>
            <person name="Yan M."/>
            <person name="Daum C."/>
            <person name="Ng V."/>
            <person name="Clum A."/>
            <person name="Steindorff A."/>
            <person name="Ohm R.A."/>
            <person name="Martin F."/>
            <person name="Silar P."/>
            <person name="Natvig D.O."/>
            <person name="Lalanne C."/>
            <person name="Gautier V."/>
            <person name="Ament-Velasquez S.L."/>
            <person name="Kruys A."/>
            <person name="Hutchinson M.I."/>
            <person name="Powell A.J."/>
            <person name="Barry K."/>
            <person name="Miller A.N."/>
            <person name="Grigoriev I.V."/>
            <person name="Debuchy R."/>
            <person name="Gladieux P."/>
            <person name="Hiltunen Thoren M."/>
            <person name="Johannesson H."/>
        </authorList>
    </citation>
    <scope>NUCLEOTIDE SEQUENCE</scope>
    <source>
        <strain evidence="3">CBS 958.72</strain>
    </source>
</reference>
<feature type="transmembrane region" description="Helical" evidence="2">
    <location>
        <begin position="209"/>
        <end position="227"/>
    </location>
</feature>
<proteinExistence type="predicted"/>
<feature type="compositionally biased region" description="Low complexity" evidence="1">
    <location>
        <begin position="240"/>
        <end position="256"/>
    </location>
</feature>
<sequence>MACNYGGNPDMYGLGIRMGFYLQWFGIVIAAWMAKSEVPGLRLVHSFFVGAAFLALILQASWNTIRPIDTYIMLLLTYGSYYCYVPVYLWRLVTAWNPFWDPSRWPVVPTTSLFRALNLVLLLAATSLQIWFWSTGINTLPRDPTCDEYGFFFTKVPLHAGLFVAVNLVFVLQNASNLTVLSVVVVAIELTIQWNNLNGVSDLSTTSQLIPLIVAGGQLLHVLYVWFNPRHDREITRVIGPPRRGGSKRSSTTGGTPPDPWRFRRPAVGIVRPERSFRPSGHAVDTSSSPSSSSNSAQPAAP</sequence>
<feature type="transmembrane region" description="Helical" evidence="2">
    <location>
        <begin position="71"/>
        <end position="93"/>
    </location>
</feature>
<accession>A0AAE0JZV1</accession>
<feature type="transmembrane region" description="Helical" evidence="2">
    <location>
        <begin position="46"/>
        <end position="65"/>
    </location>
</feature>
<feature type="region of interest" description="Disordered" evidence="1">
    <location>
        <begin position="237"/>
        <end position="302"/>
    </location>
</feature>
<protein>
    <submittedName>
        <fullName evidence="3">Uncharacterized protein</fullName>
    </submittedName>
</protein>
<reference evidence="3" key="2">
    <citation type="submission" date="2023-06" db="EMBL/GenBank/DDBJ databases">
        <authorList>
            <consortium name="Lawrence Berkeley National Laboratory"/>
            <person name="Haridas S."/>
            <person name="Hensen N."/>
            <person name="Bonometti L."/>
            <person name="Westerberg I."/>
            <person name="Brannstrom I.O."/>
            <person name="Guillou S."/>
            <person name="Cros-Aarteil S."/>
            <person name="Calhoun S."/>
            <person name="Kuo A."/>
            <person name="Mondo S."/>
            <person name="Pangilinan J."/>
            <person name="Riley R."/>
            <person name="Labutti K."/>
            <person name="Andreopoulos B."/>
            <person name="Lipzen A."/>
            <person name="Chen C."/>
            <person name="Yanf M."/>
            <person name="Daum C."/>
            <person name="Ng V."/>
            <person name="Clum A."/>
            <person name="Steindorff A."/>
            <person name="Ohm R."/>
            <person name="Martin F."/>
            <person name="Silar P."/>
            <person name="Natvig D."/>
            <person name="Lalanne C."/>
            <person name="Gautier V."/>
            <person name="Ament-Velasquez S.L."/>
            <person name="Kruys A."/>
            <person name="Hutchinson M.I."/>
            <person name="Powell A.J."/>
            <person name="Barry K."/>
            <person name="Miller A.N."/>
            <person name="Grigoriev I.V."/>
            <person name="Debuchy R."/>
            <person name="Gladieux P."/>
            <person name="Thoren M.H."/>
            <person name="Johannesson H."/>
        </authorList>
    </citation>
    <scope>NUCLEOTIDE SEQUENCE</scope>
    <source>
        <strain evidence="3">CBS 958.72</strain>
    </source>
</reference>
<feature type="compositionally biased region" description="Low complexity" evidence="1">
    <location>
        <begin position="287"/>
        <end position="302"/>
    </location>
</feature>
<evidence type="ECO:0000313" key="3">
    <source>
        <dbReference type="EMBL" id="KAK3367433.1"/>
    </source>
</evidence>
<dbReference type="EMBL" id="JAULSN010000007">
    <property type="protein sequence ID" value="KAK3367433.1"/>
    <property type="molecule type" value="Genomic_DNA"/>
</dbReference>
<name>A0AAE0JZV1_9PEZI</name>
<keyword evidence="2" id="KW-0812">Transmembrane</keyword>
<dbReference type="AlphaFoldDB" id="A0AAE0JZV1"/>
<feature type="transmembrane region" description="Helical" evidence="2">
    <location>
        <begin position="178"/>
        <end position="197"/>
    </location>
</feature>
<feature type="transmembrane region" description="Helical" evidence="2">
    <location>
        <begin position="14"/>
        <end position="34"/>
    </location>
</feature>
<keyword evidence="2" id="KW-0472">Membrane</keyword>
<dbReference type="Proteomes" id="UP001287356">
    <property type="component" value="Unassembled WGS sequence"/>
</dbReference>
<evidence type="ECO:0000256" key="2">
    <source>
        <dbReference type="SAM" id="Phobius"/>
    </source>
</evidence>